<reference evidence="1" key="1">
    <citation type="submission" date="2015-01" db="EMBL/GenBank/DDBJ databases">
        <title>EvidentialGene: Evidence-directed Construction of Complete mRNA Transcriptomes without Genomes.</title>
        <authorList>
            <person name="Gilbert D.G."/>
        </authorList>
    </citation>
    <scope>NUCLEOTIDE SEQUENCE</scope>
</reference>
<dbReference type="InterPro" id="IPR029006">
    <property type="entry name" value="ADF-H/Gelsolin-like_dom_sf"/>
</dbReference>
<proteinExistence type="predicted"/>
<dbReference type="AlphaFoldDB" id="A0A146RD43"/>
<sequence length="147" mass="16613">MKIAYPHLFQIFIQLNEQGTDVQATYASQRLGLSSSNIQKNGIYALLCHQHTYILATGAEVDRNLLRIAFNWSEGEGVVGLAHGSKLMQLLQLLHNDPQSFIPCVVVVADKDSEEYRKSMEYMADDSTQDSMSLPEFIMFIQRSANR</sequence>
<accession>A0A146RD43</accession>
<organism evidence="1">
    <name type="scientific">Fundulus heteroclitus</name>
    <name type="common">Killifish</name>
    <name type="synonym">Mummichog</name>
    <dbReference type="NCBI Taxonomy" id="8078"/>
    <lineage>
        <taxon>Eukaryota</taxon>
        <taxon>Metazoa</taxon>
        <taxon>Chordata</taxon>
        <taxon>Craniata</taxon>
        <taxon>Vertebrata</taxon>
        <taxon>Euteleostomi</taxon>
        <taxon>Actinopterygii</taxon>
        <taxon>Neopterygii</taxon>
        <taxon>Teleostei</taxon>
        <taxon>Neoteleostei</taxon>
        <taxon>Acanthomorphata</taxon>
        <taxon>Ovalentaria</taxon>
        <taxon>Atherinomorphae</taxon>
        <taxon>Cyprinodontiformes</taxon>
        <taxon>Fundulidae</taxon>
        <taxon>Fundulus</taxon>
    </lineage>
</organism>
<dbReference type="Gene3D" id="1.20.120.730">
    <property type="entry name" value="Sec23/Sec24 helical domain"/>
    <property type="match status" value="1"/>
</dbReference>
<dbReference type="Gene3D" id="3.40.20.10">
    <property type="entry name" value="Severin"/>
    <property type="match status" value="1"/>
</dbReference>
<evidence type="ECO:0000313" key="1">
    <source>
        <dbReference type="EMBL" id="JAQ66375.1"/>
    </source>
</evidence>
<dbReference type="EMBL" id="GCES01119947">
    <property type="protein sequence ID" value="JAQ66375.1"/>
    <property type="molecule type" value="Transcribed_RNA"/>
</dbReference>
<protein>
    <submittedName>
        <fullName evidence="1">Uncharacterized protein</fullName>
    </submittedName>
</protein>
<dbReference type="EMBL" id="GCES01112522">
    <property type="protein sequence ID" value="JAQ73800.1"/>
    <property type="molecule type" value="Transcribed_RNA"/>
</dbReference>
<name>A0A146RD43_FUNHE</name>